<dbReference type="CDD" id="cd00082">
    <property type="entry name" value="HisKA"/>
    <property type="match status" value="1"/>
</dbReference>
<dbReference type="InterPro" id="IPR001789">
    <property type="entry name" value="Sig_transdc_resp-reg_receiver"/>
</dbReference>
<dbReference type="SMART" id="SM00342">
    <property type="entry name" value="HTH_ARAC"/>
    <property type="match status" value="1"/>
</dbReference>
<evidence type="ECO:0000256" key="5">
    <source>
        <dbReference type="ARBA" id="ARBA00022777"/>
    </source>
</evidence>
<evidence type="ECO:0000256" key="8">
    <source>
        <dbReference type="PROSITE-ProRule" id="PRU00169"/>
    </source>
</evidence>
<dbReference type="InterPro" id="IPR003594">
    <property type="entry name" value="HATPase_dom"/>
</dbReference>
<dbReference type="Pfam" id="PF00512">
    <property type="entry name" value="HisKA"/>
    <property type="match status" value="1"/>
</dbReference>
<evidence type="ECO:0000313" key="13">
    <source>
        <dbReference type="EMBL" id="MQO08450.1"/>
    </source>
</evidence>
<dbReference type="InterPro" id="IPR004358">
    <property type="entry name" value="Sig_transdc_His_kin-like_C"/>
</dbReference>
<dbReference type="FunFam" id="3.30.565.10:FF:000006">
    <property type="entry name" value="Sensor histidine kinase WalK"/>
    <property type="match status" value="1"/>
</dbReference>
<dbReference type="GO" id="GO:0000155">
    <property type="term" value="F:phosphorelay sensor kinase activity"/>
    <property type="evidence" value="ECO:0007669"/>
    <property type="project" value="InterPro"/>
</dbReference>
<dbReference type="SMART" id="SM00448">
    <property type="entry name" value="REC"/>
    <property type="match status" value="1"/>
</dbReference>
<dbReference type="InterPro" id="IPR011047">
    <property type="entry name" value="Quinoprotein_ADH-like_sf"/>
</dbReference>
<comment type="caution">
    <text evidence="13">The sequence shown here is derived from an EMBL/GenBank/DDBJ whole genome shotgun (WGS) entry which is preliminary data.</text>
</comment>
<dbReference type="Gene3D" id="1.10.10.60">
    <property type="entry name" value="Homeodomain-like"/>
    <property type="match status" value="2"/>
</dbReference>
<keyword evidence="6" id="KW-0805">Transcription regulation</keyword>
<sequence length="1351" mass="153382">MIEIKKTLFAVFICLMGHIVALAQKYQVRPLDLEQGLSCNYVVSIAQDKYGFLWFATEEGLNRFDGNSFFTYYKQRDRKGISSSELNCVIDDAKEPVVWIGTKNDGLNSFNYQTEEWHSYKHDGKNPSSIATNDITHITPSANGKLWITTYWKGVELFDPETKRFVHFDKNRVKGLPDNQLWCVLDLGNGNLLVGHVKSGLSIIDTQRLTARNFKHNDQDIFSISGNEVICLYRDKKGTIWIGTNVGIDIYDPLSQRFLHVADQTIKNHRIFDFCELPDGNMLVATEQMGIAVLDVANKSFTASTQISCSFISEGFSDFNLTGNSVRSLLLDKYNNVWAGFYGSGINFLTQSVAPFSTIRAGVPDQLERLTEKSVMGLAFDKKGQLWVGTDGKGLNVFSPERKRLATYEYEGGSIVTAATRDSYGNLWFGSFYQGATVKMAGGGFRKVLPNAHEDVRCFYEDDKQQMWIGTSHGIYVVDIKRMKVVNNYHLGNDMVRAICMDARHRVWVGYFDIGIEVFSPQMKRIKSFNSTKGEKEYIPSNAVNHLMRDSQGRIWAATNEGAICFDVKHQDRHVIYDQRQGMSNIHVRAIIEDEMHNIWMSTNRGISCLKAGQAGRFINFNEKDNVVKANFNDGSVTRSEQGIIYFGSAQGLCCFQPRQVLSVNRAPKTIITSLRLIRGIEQTDSVINLAIRNHISLAYDENSFAVNFTVQNFAMENHVEYSYMLSGLQNDWITAQYGTITLRDIPPGTYQLLVRARFHNQPWSSEIAEFTIIVRPPFWLSWWAKLCYTLFVLAIVYLALRTYQRHLRLKFQLKAEKVNHEKEQKLNEERLRFFTNITHELRTPLTLILGPLDDISHSSDITKAVKHKLAVIHQSAVRLNELITQILEFRKTETDNRRLCVVKANVVDAVHEVSLKYEELARKPDVAIRFVAPENPILMYIDKEVIAIILDNLVSNAIKYTDQGNIDISVERRRSGERHLVDITVSDTGHGISAKALPHIFDRYYQENGTHQASGTGIGLSLVKKLVTLHHGEVKAESNLEQGTSFIVTLDENEIYPEALRGDENASAKSQGNDAASDVLNSEEAVLSVENGKLLLLVVEDNREILDYVAESFIDEFDVLKAGDGREGLALALDKVPDVIISDVMMPNMDGNAMCRALKKDVRTSHIPIILLTAKDSFEAKEKGYDSGADSYITKPFTHKLLRSRILNLLQQRRRDKMLIQESKETNLAQKKEQLREALNKVDQEFFDKLNKLIEENISGDVDVNLIASNLAVSISTLYRKMKALTGISTNEYIRKYKMQYAEHLLLEGKYSISEISFMVGMNSVAYFRRCFKAEYGEIPSEYLKKLQQM</sequence>
<dbReference type="Pfam" id="PF00072">
    <property type="entry name" value="Response_reg"/>
    <property type="match status" value="1"/>
</dbReference>
<dbReference type="SMART" id="SM00388">
    <property type="entry name" value="HisKA"/>
    <property type="match status" value="1"/>
</dbReference>
<keyword evidence="3 8" id="KW-0597">Phosphoprotein</keyword>
<evidence type="ECO:0000256" key="7">
    <source>
        <dbReference type="ARBA" id="ARBA00023163"/>
    </source>
</evidence>
<evidence type="ECO:0000256" key="1">
    <source>
        <dbReference type="ARBA" id="ARBA00000085"/>
    </source>
</evidence>
<proteinExistence type="predicted"/>
<comment type="catalytic activity">
    <reaction evidence="1">
        <text>ATP + protein L-histidine = ADP + protein N-phospho-L-histidine.</text>
        <dbReference type="EC" id="2.7.13.3"/>
    </reaction>
</comment>
<dbReference type="InterPro" id="IPR011110">
    <property type="entry name" value="Reg_prop"/>
</dbReference>
<dbReference type="InterPro" id="IPR005467">
    <property type="entry name" value="His_kinase_dom"/>
</dbReference>
<dbReference type="PROSITE" id="PS50109">
    <property type="entry name" value="HIS_KIN"/>
    <property type="match status" value="1"/>
</dbReference>
<dbReference type="PANTHER" id="PTHR43547:SF2">
    <property type="entry name" value="HYBRID SIGNAL TRANSDUCTION HISTIDINE KINASE C"/>
    <property type="match status" value="1"/>
</dbReference>
<evidence type="ECO:0000313" key="14">
    <source>
        <dbReference type="Proteomes" id="UP000405805"/>
    </source>
</evidence>
<evidence type="ECO:0000256" key="3">
    <source>
        <dbReference type="ARBA" id="ARBA00022553"/>
    </source>
</evidence>
<dbReference type="RefSeq" id="WP_153096031.1">
    <property type="nucleotide sequence ID" value="NZ_VZBP01000029.1"/>
</dbReference>
<keyword evidence="4" id="KW-0808">Transferase</keyword>
<keyword evidence="9" id="KW-0812">Transmembrane</keyword>
<dbReference type="Gene3D" id="3.40.50.2300">
    <property type="match status" value="1"/>
</dbReference>
<dbReference type="InterPro" id="IPR018060">
    <property type="entry name" value="HTH_AraC"/>
</dbReference>
<dbReference type="Gene3D" id="2.60.40.10">
    <property type="entry name" value="Immunoglobulins"/>
    <property type="match status" value="1"/>
</dbReference>
<dbReference type="SUPFAM" id="SSF55874">
    <property type="entry name" value="ATPase domain of HSP90 chaperone/DNA topoisomerase II/histidine kinase"/>
    <property type="match status" value="1"/>
</dbReference>
<evidence type="ECO:0000256" key="4">
    <source>
        <dbReference type="ARBA" id="ARBA00022679"/>
    </source>
</evidence>
<keyword evidence="7" id="KW-0804">Transcription</keyword>
<dbReference type="Proteomes" id="UP000405805">
    <property type="component" value="Unassembled WGS sequence"/>
</dbReference>
<dbReference type="PROSITE" id="PS50110">
    <property type="entry name" value="RESPONSE_REGULATORY"/>
    <property type="match status" value="1"/>
</dbReference>
<feature type="modified residue" description="4-aspartylphosphate" evidence="8">
    <location>
        <position position="1144"/>
    </location>
</feature>
<evidence type="ECO:0000256" key="9">
    <source>
        <dbReference type="SAM" id="Phobius"/>
    </source>
</evidence>
<dbReference type="PANTHER" id="PTHR43547">
    <property type="entry name" value="TWO-COMPONENT HISTIDINE KINASE"/>
    <property type="match status" value="1"/>
</dbReference>
<evidence type="ECO:0000256" key="6">
    <source>
        <dbReference type="ARBA" id="ARBA00023015"/>
    </source>
</evidence>
<dbReference type="CDD" id="cd00075">
    <property type="entry name" value="HATPase"/>
    <property type="match status" value="1"/>
</dbReference>
<dbReference type="EMBL" id="VZBP01000029">
    <property type="protein sequence ID" value="MQO08450.1"/>
    <property type="molecule type" value="Genomic_DNA"/>
</dbReference>
<dbReference type="InterPro" id="IPR011006">
    <property type="entry name" value="CheY-like_superfamily"/>
</dbReference>
<dbReference type="PROSITE" id="PS01124">
    <property type="entry name" value="HTH_ARAC_FAMILY_2"/>
    <property type="match status" value="1"/>
</dbReference>
<dbReference type="SUPFAM" id="SSF52172">
    <property type="entry name" value="CheY-like"/>
    <property type="match status" value="1"/>
</dbReference>
<dbReference type="GO" id="GO:0003700">
    <property type="term" value="F:DNA-binding transcription factor activity"/>
    <property type="evidence" value="ECO:0007669"/>
    <property type="project" value="InterPro"/>
</dbReference>
<dbReference type="Pfam" id="PF07495">
    <property type="entry name" value="Y_Y_Y"/>
    <property type="match status" value="1"/>
</dbReference>
<dbReference type="InterPro" id="IPR036097">
    <property type="entry name" value="HisK_dim/P_sf"/>
</dbReference>
<dbReference type="Gene3D" id="1.10.287.130">
    <property type="match status" value="1"/>
</dbReference>
<dbReference type="Pfam" id="PF12833">
    <property type="entry name" value="HTH_18"/>
    <property type="match status" value="1"/>
</dbReference>
<evidence type="ECO:0000256" key="2">
    <source>
        <dbReference type="ARBA" id="ARBA00012438"/>
    </source>
</evidence>
<feature type="domain" description="Histidine kinase" evidence="11">
    <location>
        <begin position="837"/>
        <end position="1055"/>
    </location>
</feature>
<keyword evidence="9" id="KW-0472">Membrane</keyword>
<dbReference type="EC" id="2.7.13.3" evidence="2"/>
<name>A0AA90ZZX6_9BACT</name>
<dbReference type="PRINTS" id="PR00344">
    <property type="entry name" value="BCTRLSENSOR"/>
</dbReference>
<dbReference type="SMART" id="SM00387">
    <property type="entry name" value="HATPase_c"/>
    <property type="match status" value="1"/>
</dbReference>
<dbReference type="CDD" id="cd17574">
    <property type="entry name" value="REC_OmpR"/>
    <property type="match status" value="1"/>
</dbReference>
<dbReference type="FunFam" id="1.10.287.130:FF:000045">
    <property type="entry name" value="Two-component system sensor histidine kinase/response regulator"/>
    <property type="match status" value="1"/>
</dbReference>
<dbReference type="SUPFAM" id="SSF47384">
    <property type="entry name" value="Homodimeric domain of signal transducing histidine kinase"/>
    <property type="match status" value="1"/>
</dbReference>
<gene>
    <name evidence="13" type="ORF">F7D57_01660</name>
</gene>
<feature type="domain" description="Response regulatory" evidence="12">
    <location>
        <begin position="1096"/>
        <end position="1211"/>
    </location>
</feature>
<accession>A0AA90ZZX6</accession>
<evidence type="ECO:0000259" key="12">
    <source>
        <dbReference type="PROSITE" id="PS50110"/>
    </source>
</evidence>
<keyword evidence="9" id="KW-1133">Transmembrane helix</keyword>
<dbReference type="InterPro" id="IPR036890">
    <property type="entry name" value="HATPase_C_sf"/>
</dbReference>
<evidence type="ECO:0000259" key="11">
    <source>
        <dbReference type="PROSITE" id="PS50109"/>
    </source>
</evidence>
<organism evidence="13 14">
    <name type="scientific">Segatella copri</name>
    <dbReference type="NCBI Taxonomy" id="165179"/>
    <lineage>
        <taxon>Bacteria</taxon>
        <taxon>Pseudomonadati</taxon>
        <taxon>Bacteroidota</taxon>
        <taxon>Bacteroidia</taxon>
        <taxon>Bacteroidales</taxon>
        <taxon>Prevotellaceae</taxon>
        <taxon>Segatella</taxon>
    </lineage>
</organism>
<dbReference type="Gene3D" id="3.30.565.10">
    <property type="entry name" value="Histidine kinase-like ATPase, C-terminal domain"/>
    <property type="match status" value="1"/>
</dbReference>
<dbReference type="InterPro" id="IPR011123">
    <property type="entry name" value="Y_Y_Y"/>
</dbReference>
<dbReference type="Pfam" id="PF07494">
    <property type="entry name" value="Reg_prop"/>
    <property type="match status" value="3"/>
</dbReference>
<protein>
    <recommendedName>
        <fullName evidence="2">histidine kinase</fullName>
        <ecNumber evidence="2">2.7.13.3</ecNumber>
    </recommendedName>
</protein>
<feature type="transmembrane region" description="Helical" evidence="9">
    <location>
        <begin position="780"/>
        <end position="801"/>
    </location>
</feature>
<dbReference type="SUPFAM" id="SSF63829">
    <property type="entry name" value="Calcium-dependent phosphotriesterase"/>
    <property type="match status" value="1"/>
</dbReference>
<dbReference type="InterPro" id="IPR009057">
    <property type="entry name" value="Homeodomain-like_sf"/>
</dbReference>
<dbReference type="InterPro" id="IPR003661">
    <property type="entry name" value="HisK_dim/P_dom"/>
</dbReference>
<dbReference type="InterPro" id="IPR015943">
    <property type="entry name" value="WD40/YVTN_repeat-like_dom_sf"/>
</dbReference>
<dbReference type="Gene3D" id="2.130.10.10">
    <property type="entry name" value="YVTN repeat-like/Quinoprotein amine dehydrogenase"/>
    <property type="match status" value="2"/>
</dbReference>
<dbReference type="SUPFAM" id="SSF46689">
    <property type="entry name" value="Homeodomain-like"/>
    <property type="match status" value="1"/>
</dbReference>
<dbReference type="InterPro" id="IPR013783">
    <property type="entry name" value="Ig-like_fold"/>
</dbReference>
<keyword evidence="5" id="KW-0418">Kinase</keyword>
<evidence type="ECO:0000259" key="10">
    <source>
        <dbReference type="PROSITE" id="PS01124"/>
    </source>
</evidence>
<feature type="domain" description="HTH araC/xylS-type" evidence="10">
    <location>
        <begin position="1249"/>
        <end position="1347"/>
    </location>
</feature>
<dbReference type="GO" id="GO:0043565">
    <property type="term" value="F:sequence-specific DNA binding"/>
    <property type="evidence" value="ECO:0007669"/>
    <property type="project" value="InterPro"/>
</dbReference>
<dbReference type="SUPFAM" id="SSF50998">
    <property type="entry name" value="Quinoprotein alcohol dehydrogenase-like"/>
    <property type="match status" value="1"/>
</dbReference>
<dbReference type="Pfam" id="PF02518">
    <property type="entry name" value="HATPase_c"/>
    <property type="match status" value="1"/>
</dbReference>
<reference evidence="14" key="1">
    <citation type="submission" date="2019-09" db="EMBL/GenBank/DDBJ databases">
        <title>Distinct polysaccharide growth profiles of human intestinal Prevotella copri isolates.</title>
        <authorList>
            <person name="Fehlner-Peach H."/>
            <person name="Magnabosco C."/>
            <person name="Raghavan V."/>
            <person name="Scher J.U."/>
            <person name="Tett A."/>
            <person name="Cox L.M."/>
            <person name="Gottsegen C."/>
            <person name="Watters A."/>
            <person name="Wiltshire- Gordon J.D."/>
            <person name="Segata N."/>
            <person name="Bonneau R."/>
            <person name="Littman D.R."/>
        </authorList>
    </citation>
    <scope>NUCLEOTIDE SEQUENCE [LARGE SCALE GENOMIC DNA]</scope>
    <source>
        <strain evidence="14">iA624</strain>
    </source>
</reference>